<organism evidence="1 2">
    <name type="scientific">Candidatus Moduliflexus flocculans</name>
    <dbReference type="NCBI Taxonomy" id="1499966"/>
    <lineage>
        <taxon>Bacteria</taxon>
        <taxon>Candidatus Moduliflexota</taxon>
        <taxon>Candidatus Moduliflexia</taxon>
        <taxon>Candidatus Moduliflexales</taxon>
        <taxon>Candidatus Moduliflexaceae</taxon>
    </lineage>
</organism>
<dbReference type="Proteomes" id="UP000030700">
    <property type="component" value="Unassembled WGS sequence"/>
</dbReference>
<dbReference type="HOGENOM" id="CLU_2462791_0_0_0"/>
<dbReference type="EMBL" id="DF820456">
    <property type="protein sequence ID" value="GAK51037.1"/>
    <property type="molecule type" value="Genomic_DNA"/>
</dbReference>
<proteinExistence type="predicted"/>
<name>A0A0S6VU16_9BACT</name>
<gene>
    <name evidence="1" type="ORF">U14_02279</name>
</gene>
<sequence>MMSVYRQMFYMHLFLSVIRHGHLPQYRHLSELAARQEMTRLPIIRPRCRLPILCANRPIFVNMFLTRFLVRVMKTPDNYIERSACQGL</sequence>
<dbReference type="AlphaFoldDB" id="A0A0S6VU16"/>
<protein>
    <submittedName>
        <fullName evidence="1">Uncharacterized protein</fullName>
    </submittedName>
</protein>
<accession>A0A0S6VU16</accession>
<keyword evidence="2" id="KW-1185">Reference proteome</keyword>
<evidence type="ECO:0000313" key="1">
    <source>
        <dbReference type="EMBL" id="GAK51037.1"/>
    </source>
</evidence>
<reference evidence="1 2" key="1">
    <citation type="journal article" date="2015" name="PeerJ">
        <title>First genomic representation of candidate bacterial phylum KSB3 points to enhanced environmental sensing as a trigger of wastewater bulking.</title>
        <authorList>
            <person name="Sekiguchi Y."/>
            <person name="Ohashi A."/>
            <person name="Parks D.H."/>
            <person name="Yamauchi T."/>
            <person name="Tyson G.W."/>
            <person name="Hugenholtz P."/>
        </authorList>
    </citation>
    <scope>NUCLEOTIDE SEQUENCE [LARGE SCALE GENOMIC DNA]</scope>
</reference>
<evidence type="ECO:0000313" key="2">
    <source>
        <dbReference type="Proteomes" id="UP000030700"/>
    </source>
</evidence>